<name>A0A4Q7IKF0_9GAMM</name>
<evidence type="ECO:0000313" key="2">
    <source>
        <dbReference type="Proteomes" id="UP000291338"/>
    </source>
</evidence>
<accession>A0A4Q7IKF0</accession>
<sequence length="72" mass="8682">MSEKSDFYFQSYEEWRHAITIRCDIKLTKDYALTRVAALRNLNDKHTIEFKSKYGEAYLEQIILWFERAAQS</sequence>
<proteinExistence type="predicted"/>
<reference evidence="1 2" key="1">
    <citation type="submission" date="2018-01" db="EMBL/GenBank/DDBJ databases">
        <title>Co-occurrence of chitin degradation, pigmentation and bioactivity in marine Pseudoalteromonas.</title>
        <authorList>
            <person name="Paulsen S."/>
            <person name="Gram L."/>
            <person name="Machado H."/>
        </authorList>
    </citation>
    <scope>NUCLEOTIDE SEQUENCE [LARGE SCALE GENOMIC DNA]</scope>
    <source>
        <strain evidence="1 2">S3898</strain>
    </source>
</reference>
<comment type="caution">
    <text evidence="1">The sequence shown here is derived from an EMBL/GenBank/DDBJ whole genome shotgun (WGS) entry which is preliminary data.</text>
</comment>
<dbReference type="EMBL" id="PPSX01000045">
    <property type="protein sequence ID" value="RZQ52653.1"/>
    <property type="molecule type" value="Genomic_DNA"/>
</dbReference>
<protein>
    <submittedName>
        <fullName evidence="1">Uncharacterized protein</fullName>
    </submittedName>
</protein>
<evidence type="ECO:0000313" key="1">
    <source>
        <dbReference type="EMBL" id="RZQ52653.1"/>
    </source>
</evidence>
<gene>
    <name evidence="1" type="ORF">C1E23_12750</name>
</gene>
<dbReference type="Proteomes" id="UP000291338">
    <property type="component" value="Unassembled WGS sequence"/>
</dbReference>
<dbReference type="RefSeq" id="WP_130255938.1">
    <property type="nucleotide sequence ID" value="NZ_PPSX01000045.1"/>
</dbReference>
<organism evidence="1 2">
    <name type="scientific">Pseudoalteromonas phenolica</name>
    <dbReference type="NCBI Taxonomy" id="161398"/>
    <lineage>
        <taxon>Bacteria</taxon>
        <taxon>Pseudomonadati</taxon>
        <taxon>Pseudomonadota</taxon>
        <taxon>Gammaproteobacteria</taxon>
        <taxon>Alteromonadales</taxon>
        <taxon>Pseudoalteromonadaceae</taxon>
        <taxon>Pseudoalteromonas</taxon>
    </lineage>
</organism>
<dbReference type="AlphaFoldDB" id="A0A4Q7IKF0"/>